<proteinExistence type="predicted"/>
<sequence length="85" mass="8995">MSSCKLCHGPLAPSASIKKPLECHATCIQFACPGCVKANKPSFSIINLNNHIYDYQCAECTAQTPTVSLVTHTKVGPANATTTIC</sequence>
<dbReference type="GeneID" id="30197228"/>
<dbReference type="Proteomes" id="UP000094819">
    <property type="component" value="Unassembled WGS sequence"/>
</dbReference>
<dbReference type="RefSeq" id="XP_019028051.1">
    <property type="nucleotide sequence ID" value="XM_019179990.1"/>
</dbReference>
<gene>
    <name evidence="1" type="ORF">L198_08017</name>
</gene>
<protein>
    <submittedName>
        <fullName evidence="1">Uncharacterized protein</fullName>
    </submittedName>
</protein>
<dbReference type="EMBL" id="AWGH01000049">
    <property type="protein sequence ID" value="ODN78098.1"/>
    <property type="molecule type" value="Genomic_DNA"/>
</dbReference>
<keyword evidence="2" id="KW-1185">Reference proteome</keyword>
<organism evidence="1 2">
    <name type="scientific">Cryptococcus wingfieldii CBS 7118</name>
    <dbReference type="NCBI Taxonomy" id="1295528"/>
    <lineage>
        <taxon>Eukaryota</taxon>
        <taxon>Fungi</taxon>
        <taxon>Dikarya</taxon>
        <taxon>Basidiomycota</taxon>
        <taxon>Agaricomycotina</taxon>
        <taxon>Tremellomycetes</taxon>
        <taxon>Tremellales</taxon>
        <taxon>Cryptococcaceae</taxon>
        <taxon>Cryptococcus</taxon>
    </lineage>
</organism>
<reference evidence="1 2" key="1">
    <citation type="submission" date="2016-06" db="EMBL/GenBank/DDBJ databases">
        <title>Evolution of pathogenesis and genome organization in the Tremellales.</title>
        <authorList>
            <person name="Cuomo C."/>
            <person name="Litvintseva A."/>
            <person name="Heitman J."/>
            <person name="Chen Y."/>
            <person name="Sun S."/>
            <person name="Springer D."/>
            <person name="Dromer F."/>
            <person name="Young S."/>
            <person name="Zeng Q."/>
            <person name="Chapman S."/>
            <person name="Gujja S."/>
            <person name="Saif S."/>
            <person name="Birren B."/>
        </authorList>
    </citation>
    <scope>NUCLEOTIDE SEQUENCE [LARGE SCALE GENOMIC DNA]</scope>
    <source>
        <strain evidence="1 2">CBS 7118</strain>
    </source>
</reference>
<evidence type="ECO:0000313" key="2">
    <source>
        <dbReference type="Proteomes" id="UP000094819"/>
    </source>
</evidence>
<dbReference type="AlphaFoldDB" id="A0A1E3HP27"/>
<dbReference type="OrthoDB" id="2566750at2759"/>
<evidence type="ECO:0000313" key="1">
    <source>
        <dbReference type="EMBL" id="ODN78098.1"/>
    </source>
</evidence>
<accession>A0A1E3HP27</accession>
<name>A0A1E3HP27_9TREE</name>
<comment type="caution">
    <text evidence="1">The sequence shown here is derived from an EMBL/GenBank/DDBJ whole genome shotgun (WGS) entry which is preliminary data.</text>
</comment>